<protein>
    <submittedName>
        <fullName evidence="2">Uncharacterized protein</fullName>
    </submittedName>
</protein>
<keyword evidence="1" id="KW-0175">Coiled coil</keyword>
<dbReference type="AlphaFoldDB" id="A0A8H5LXT6"/>
<proteinExistence type="predicted"/>
<feature type="coiled-coil region" evidence="1">
    <location>
        <begin position="43"/>
        <end position="77"/>
    </location>
</feature>
<gene>
    <name evidence="2" type="ORF">D9615_007400</name>
</gene>
<sequence length="175" mass="20439">MARERPRHSKNTLKQRKARQANLKKVNNLQRNPLGEQTNTVQVQKLKRENGELKTKIKELTRKYWNTQRRNNRLEKVMTSQKLDLKKTKADAARLRGVVNMLGKELTELKDAADTSISLLQARIEALLEAQKDLTVRHIILKKRCRRLEAAKRQLKRQLHERAKTHPTTVRVVTG</sequence>
<name>A0A8H5LXT6_9AGAR</name>
<accession>A0A8H5LXT6</accession>
<comment type="caution">
    <text evidence="2">The sequence shown here is derived from an EMBL/GenBank/DDBJ whole genome shotgun (WGS) entry which is preliminary data.</text>
</comment>
<reference evidence="2 3" key="1">
    <citation type="journal article" date="2020" name="ISME J.">
        <title>Uncovering the hidden diversity of litter-decomposition mechanisms in mushroom-forming fungi.</title>
        <authorList>
            <person name="Floudas D."/>
            <person name="Bentzer J."/>
            <person name="Ahren D."/>
            <person name="Johansson T."/>
            <person name="Persson P."/>
            <person name="Tunlid A."/>
        </authorList>
    </citation>
    <scope>NUCLEOTIDE SEQUENCE [LARGE SCALE GENOMIC DNA]</scope>
    <source>
        <strain evidence="2 3">CBS 661.87</strain>
    </source>
</reference>
<organism evidence="2 3">
    <name type="scientific">Tricholomella constricta</name>
    <dbReference type="NCBI Taxonomy" id="117010"/>
    <lineage>
        <taxon>Eukaryota</taxon>
        <taxon>Fungi</taxon>
        <taxon>Dikarya</taxon>
        <taxon>Basidiomycota</taxon>
        <taxon>Agaricomycotina</taxon>
        <taxon>Agaricomycetes</taxon>
        <taxon>Agaricomycetidae</taxon>
        <taxon>Agaricales</taxon>
        <taxon>Tricholomatineae</taxon>
        <taxon>Lyophyllaceae</taxon>
        <taxon>Tricholomella</taxon>
    </lineage>
</organism>
<evidence type="ECO:0000256" key="1">
    <source>
        <dbReference type="SAM" id="Coils"/>
    </source>
</evidence>
<feature type="coiled-coil region" evidence="1">
    <location>
        <begin position="138"/>
        <end position="165"/>
    </location>
</feature>
<evidence type="ECO:0000313" key="3">
    <source>
        <dbReference type="Proteomes" id="UP000565441"/>
    </source>
</evidence>
<evidence type="ECO:0000313" key="2">
    <source>
        <dbReference type="EMBL" id="KAF5373311.1"/>
    </source>
</evidence>
<dbReference type="OrthoDB" id="3032521at2759"/>
<dbReference type="EMBL" id="JAACJP010000040">
    <property type="protein sequence ID" value="KAF5373311.1"/>
    <property type="molecule type" value="Genomic_DNA"/>
</dbReference>
<dbReference type="Proteomes" id="UP000565441">
    <property type="component" value="Unassembled WGS sequence"/>
</dbReference>
<keyword evidence="3" id="KW-1185">Reference proteome</keyword>